<keyword evidence="4" id="KW-1185">Reference proteome</keyword>
<evidence type="ECO:0000256" key="2">
    <source>
        <dbReference type="PROSITE-ProRule" id="PRU00708"/>
    </source>
</evidence>
<dbReference type="InterPro" id="IPR011990">
    <property type="entry name" value="TPR-like_helical_dom_sf"/>
</dbReference>
<proteinExistence type="predicted"/>
<evidence type="ECO:0000256" key="1">
    <source>
        <dbReference type="ARBA" id="ARBA00022737"/>
    </source>
</evidence>
<comment type="caution">
    <text evidence="3">The sequence shown here is derived from an EMBL/GenBank/DDBJ whole genome shotgun (WGS) entry which is preliminary data.</text>
</comment>
<protein>
    <submittedName>
        <fullName evidence="3">Pentatricopeptide (PPR) repeat-containing protein</fullName>
    </submittedName>
</protein>
<accession>X6M2M9</accession>
<dbReference type="PROSITE" id="PS51375">
    <property type="entry name" value="PPR"/>
    <property type="match status" value="1"/>
</dbReference>
<dbReference type="Proteomes" id="UP000023152">
    <property type="component" value="Unassembled WGS sequence"/>
</dbReference>
<organism evidence="3 4">
    <name type="scientific">Reticulomyxa filosa</name>
    <dbReference type="NCBI Taxonomy" id="46433"/>
    <lineage>
        <taxon>Eukaryota</taxon>
        <taxon>Sar</taxon>
        <taxon>Rhizaria</taxon>
        <taxon>Retaria</taxon>
        <taxon>Foraminifera</taxon>
        <taxon>Monothalamids</taxon>
        <taxon>Reticulomyxidae</taxon>
        <taxon>Reticulomyxa</taxon>
    </lineage>
</organism>
<dbReference type="PANTHER" id="PTHR47447:SF17">
    <property type="entry name" value="OS12G0638900 PROTEIN"/>
    <property type="match status" value="1"/>
</dbReference>
<dbReference type="EMBL" id="ASPP01026338">
    <property type="protein sequence ID" value="ETO07245.1"/>
    <property type="molecule type" value="Genomic_DNA"/>
</dbReference>
<dbReference type="OrthoDB" id="9990610at2759"/>
<gene>
    <name evidence="3" type="ORF">RFI_30147</name>
</gene>
<dbReference type="Pfam" id="PF01535">
    <property type="entry name" value="PPR"/>
    <property type="match status" value="2"/>
</dbReference>
<dbReference type="InterPro" id="IPR002885">
    <property type="entry name" value="PPR_rpt"/>
</dbReference>
<name>X6M2M9_RETFI</name>
<dbReference type="Gene3D" id="1.25.40.10">
    <property type="entry name" value="Tetratricopeptide repeat domain"/>
    <property type="match status" value="1"/>
</dbReference>
<sequence>MVITINIISIAILFITAVGIESRRGRRITSEKDNGAKGHCKSQSKEIYLAGLIHLSNLGQVEEMVELLEMMEKKKIALNSHFCKIALQHLHKCGNASLQRKFFDKWFGVSNKEAPQMNLEILNTMIQGCKKEVNLDTALKYLQMIKDNGLKPNNVSYVHLLGVCASAKQVDYAEILWETIEADSRITKSEILIAAMLGVYARNGADTKMESVLKRVCKLQSTVSLACLNERTYTKVMSALLDANNPDAMFKFYFKTIPDLEKSKGTNSMDVLKVPSLIRCKCRAHVQYMRMLSPDDEHGLKFHRERFNTFFAELYPDVHVQGAAHDTDKTPSFSFKDAQLYAISILLSCPQKKWMEVASQVFELLWKSPRFERLFNRWAKDSSTTDTNHLLLDLSNFDCIVARFILRYLVVFQRDLLKKKPCVLISCHSYDDHTSLCKKADIENELNQWKVQVRLEQKTDQPHSFFLNQQDMALLFEVLPDGKDPYTPFKCTVDTTPTIYLQNKLFNDSKHQFDKELHHCIKDKKIIQNTVFF</sequence>
<dbReference type="AlphaFoldDB" id="X6M2M9"/>
<keyword evidence="1" id="KW-0677">Repeat</keyword>
<dbReference type="PANTHER" id="PTHR47447">
    <property type="entry name" value="OS03G0856100 PROTEIN"/>
    <property type="match status" value="1"/>
</dbReference>
<evidence type="ECO:0000313" key="4">
    <source>
        <dbReference type="Proteomes" id="UP000023152"/>
    </source>
</evidence>
<reference evidence="3 4" key="1">
    <citation type="journal article" date="2013" name="Curr. Biol.">
        <title>The Genome of the Foraminiferan Reticulomyxa filosa.</title>
        <authorList>
            <person name="Glockner G."/>
            <person name="Hulsmann N."/>
            <person name="Schleicher M."/>
            <person name="Noegel A.A."/>
            <person name="Eichinger L."/>
            <person name="Gallinger C."/>
            <person name="Pawlowski J."/>
            <person name="Sierra R."/>
            <person name="Euteneuer U."/>
            <person name="Pillet L."/>
            <person name="Moustafa A."/>
            <person name="Platzer M."/>
            <person name="Groth M."/>
            <person name="Szafranski K."/>
            <person name="Schliwa M."/>
        </authorList>
    </citation>
    <scope>NUCLEOTIDE SEQUENCE [LARGE SCALE GENOMIC DNA]</scope>
</reference>
<feature type="repeat" description="PPR" evidence="2">
    <location>
        <begin position="118"/>
        <end position="152"/>
    </location>
</feature>
<evidence type="ECO:0000313" key="3">
    <source>
        <dbReference type="EMBL" id="ETO07245.1"/>
    </source>
</evidence>